<feature type="transmembrane region" description="Helical" evidence="7">
    <location>
        <begin position="44"/>
        <end position="65"/>
    </location>
</feature>
<reference evidence="9" key="1">
    <citation type="submission" date="2016-10" db="EMBL/GenBank/DDBJ databases">
        <authorList>
            <person name="de Groot N.N."/>
        </authorList>
    </citation>
    <scope>NUCLEOTIDE SEQUENCE</scope>
</reference>
<comment type="subcellular location">
    <subcellularLocation>
        <location evidence="1">Cell membrane</location>
        <topology evidence="1">Multi-pass membrane protein</topology>
    </subcellularLocation>
</comment>
<evidence type="ECO:0000313" key="9">
    <source>
        <dbReference type="EMBL" id="SFV71006.1"/>
    </source>
</evidence>
<keyword evidence="6 7" id="KW-0472">Membrane</keyword>
<keyword evidence="4 7" id="KW-0812">Transmembrane</keyword>
<dbReference type="GO" id="GO:0005886">
    <property type="term" value="C:plasma membrane"/>
    <property type="evidence" value="ECO:0007669"/>
    <property type="project" value="UniProtKB-SubCell"/>
</dbReference>
<evidence type="ECO:0000256" key="6">
    <source>
        <dbReference type="ARBA" id="ARBA00023136"/>
    </source>
</evidence>
<dbReference type="Gene3D" id="1.20.81.30">
    <property type="entry name" value="Type II secretion system (T2SS), domain F"/>
    <property type="match status" value="1"/>
</dbReference>
<gene>
    <name evidence="9" type="ORF">MNB_SV-13-510</name>
</gene>
<keyword evidence="5 7" id="KW-1133">Transmembrane helix</keyword>
<evidence type="ECO:0000256" key="7">
    <source>
        <dbReference type="SAM" id="Phobius"/>
    </source>
</evidence>
<evidence type="ECO:0000256" key="3">
    <source>
        <dbReference type="ARBA" id="ARBA00022475"/>
    </source>
</evidence>
<name>A0A1W1CYR1_9ZZZZ</name>
<dbReference type="InterPro" id="IPR003004">
    <property type="entry name" value="GspF/PilC"/>
</dbReference>
<dbReference type="PANTHER" id="PTHR30012">
    <property type="entry name" value="GENERAL SECRETION PATHWAY PROTEIN"/>
    <property type="match status" value="1"/>
</dbReference>
<evidence type="ECO:0000259" key="8">
    <source>
        <dbReference type="Pfam" id="PF00482"/>
    </source>
</evidence>
<feature type="domain" description="Type II secretion system protein GspF" evidence="8">
    <location>
        <begin position="1"/>
        <end position="63"/>
    </location>
</feature>
<organism evidence="9">
    <name type="scientific">hydrothermal vent metagenome</name>
    <dbReference type="NCBI Taxonomy" id="652676"/>
    <lineage>
        <taxon>unclassified sequences</taxon>
        <taxon>metagenomes</taxon>
        <taxon>ecological metagenomes</taxon>
    </lineage>
</organism>
<sequence length="72" mass="8071">MLLQMIRAGEQGGQLDAMLGKVTDYYDARFQDLIDNLAAYIEPIMLFFIAGLVLLMALGIFMPMWDLGKAVK</sequence>
<evidence type="ECO:0000256" key="4">
    <source>
        <dbReference type="ARBA" id="ARBA00022692"/>
    </source>
</evidence>
<dbReference type="Pfam" id="PF00482">
    <property type="entry name" value="T2SSF"/>
    <property type="match status" value="1"/>
</dbReference>
<dbReference type="AlphaFoldDB" id="A0A1W1CYR1"/>
<dbReference type="InterPro" id="IPR018076">
    <property type="entry name" value="T2SS_GspF_dom"/>
</dbReference>
<evidence type="ECO:0000256" key="5">
    <source>
        <dbReference type="ARBA" id="ARBA00022989"/>
    </source>
</evidence>
<evidence type="ECO:0000256" key="1">
    <source>
        <dbReference type="ARBA" id="ARBA00004651"/>
    </source>
</evidence>
<dbReference type="InterPro" id="IPR042094">
    <property type="entry name" value="T2SS_GspF_sf"/>
</dbReference>
<protein>
    <submittedName>
        <fullName evidence="9">Type II secretion system protein</fullName>
    </submittedName>
</protein>
<dbReference type="EMBL" id="FPHM01000189">
    <property type="protein sequence ID" value="SFV71006.1"/>
    <property type="molecule type" value="Genomic_DNA"/>
</dbReference>
<accession>A0A1W1CYR1</accession>
<evidence type="ECO:0000256" key="2">
    <source>
        <dbReference type="ARBA" id="ARBA00005745"/>
    </source>
</evidence>
<keyword evidence="3" id="KW-1003">Cell membrane</keyword>
<comment type="similarity">
    <text evidence="2">Belongs to the GSP F family.</text>
</comment>
<dbReference type="PANTHER" id="PTHR30012:SF4">
    <property type="entry name" value="MSHA BIOGENESIS PROTEIN MSHG"/>
    <property type="match status" value="1"/>
</dbReference>
<proteinExistence type="inferred from homology"/>
<dbReference type="GO" id="GO:0015628">
    <property type="term" value="P:protein secretion by the type II secretion system"/>
    <property type="evidence" value="ECO:0007669"/>
    <property type="project" value="TreeGrafter"/>
</dbReference>